<feature type="DNA-binding region" description="OmpR/PhoB-type" evidence="7">
    <location>
        <begin position="124"/>
        <end position="222"/>
    </location>
</feature>
<evidence type="ECO:0000256" key="2">
    <source>
        <dbReference type="ARBA" id="ARBA00023012"/>
    </source>
</evidence>
<dbReference type="CDD" id="cd17624">
    <property type="entry name" value="REC_OmpR_PmrA-like"/>
    <property type="match status" value="1"/>
</dbReference>
<organism evidence="10 11">
    <name type="scientific">candidate division CSSED10-310 bacterium</name>
    <dbReference type="NCBI Taxonomy" id="2855610"/>
    <lineage>
        <taxon>Bacteria</taxon>
        <taxon>Bacteria division CSSED10-310</taxon>
    </lineage>
</organism>
<dbReference type="PANTHER" id="PTHR48111:SF22">
    <property type="entry name" value="REGULATOR OF RPOS"/>
    <property type="match status" value="1"/>
</dbReference>
<dbReference type="CDD" id="cd00383">
    <property type="entry name" value="trans_reg_C"/>
    <property type="match status" value="1"/>
</dbReference>
<dbReference type="PROSITE" id="PS50110">
    <property type="entry name" value="RESPONSE_REGULATORY"/>
    <property type="match status" value="1"/>
</dbReference>
<dbReference type="SMART" id="SM00448">
    <property type="entry name" value="REC"/>
    <property type="match status" value="1"/>
</dbReference>
<evidence type="ECO:0000313" key="11">
    <source>
        <dbReference type="Proteomes" id="UP001594351"/>
    </source>
</evidence>
<dbReference type="Gene3D" id="3.40.50.2300">
    <property type="match status" value="1"/>
</dbReference>
<dbReference type="InterPro" id="IPR001789">
    <property type="entry name" value="Sig_transdc_resp-reg_receiver"/>
</dbReference>
<sequence length="227" mass="25739">MRILIIEDSERLQRSITMGLRKEGFKVDVSGDGNEGYLLARSFDYDVIILDLMLPGMDGITLLTKLRQVKNPVNVLILSAKDTVEDRVTGLQTGADDYLIKPFAFEELLARVQALISRHYGVKQNVIEVADLTLDISRRIVRRGEDLIDLPPREYALFELLVLERGKLISRTKIEEHIYDERVEPMSNVVDAAICSLRKKIDIPGNKSVIQTRRGMGYIIDKDDGQP</sequence>
<dbReference type="Proteomes" id="UP001594351">
    <property type="component" value="Unassembled WGS sequence"/>
</dbReference>
<reference evidence="10 11" key="1">
    <citation type="submission" date="2024-09" db="EMBL/GenBank/DDBJ databases">
        <title>Laminarin stimulates single cell rates of sulfate reduction while oxygen inhibits transcriptomic activity in coastal marine sediment.</title>
        <authorList>
            <person name="Lindsay M."/>
            <person name="Orcutt B."/>
            <person name="Emerson D."/>
            <person name="Stepanauskas R."/>
            <person name="D'Angelo T."/>
        </authorList>
    </citation>
    <scope>NUCLEOTIDE SEQUENCE [LARGE SCALE GENOMIC DNA]</scope>
    <source>
        <strain evidence="10">SAG AM-311-K15</strain>
    </source>
</reference>
<comment type="caution">
    <text evidence="10">The sequence shown here is derived from an EMBL/GenBank/DDBJ whole genome shotgun (WGS) entry which is preliminary data.</text>
</comment>
<evidence type="ECO:0000256" key="6">
    <source>
        <dbReference type="PROSITE-ProRule" id="PRU00169"/>
    </source>
</evidence>
<dbReference type="Gene3D" id="1.10.10.10">
    <property type="entry name" value="Winged helix-like DNA-binding domain superfamily/Winged helix DNA-binding domain"/>
    <property type="match status" value="1"/>
</dbReference>
<dbReference type="PROSITE" id="PS51755">
    <property type="entry name" value="OMPR_PHOB"/>
    <property type="match status" value="1"/>
</dbReference>
<proteinExistence type="predicted"/>
<dbReference type="Pfam" id="PF00486">
    <property type="entry name" value="Trans_reg_C"/>
    <property type="match status" value="1"/>
</dbReference>
<evidence type="ECO:0000313" key="10">
    <source>
        <dbReference type="EMBL" id="MFC1850718.1"/>
    </source>
</evidence>
<feature type="domain" description="Response regulatory" evidence="8">
    <location>
        <begin position="2"/>
        <end position="116"/>
    </location>
</feature>
<dbReference type="InterPro" id="IPR001867">
    <property type="entry name" value="OmpR/PhoB-type_DNA-bd"/>
</dbReference>
<dbReference type="SUPFAM" id="SSF52172">
    <property type="entry name" value="CheY-like"/>
    <property type="match status" value="1"/>
</dbReference>
<feature type="modified residue" description="4-aspartylphosphate" evidence="6">
    <location>
        <position position="51"/>
    </location>
</feature>
<gene>
    <name evidence="10" type="ORF">ACFL27_11045</name>
</gene>
<dbReference type="SMART" id="SM00862">
    <property type="entry name" value="Trans_reg_C"/>
    <property type="match status" value="1"/>
</dbReference>
<dbReference type="Pfam" id="PF00072">
    <property type="entry name" value="Response_reg"/>
    <property type="match status" value="1"/>
</dbReference>
<keyword evidence="2" id="KW-0902">Two-component regulatory system</keyword>
<accession>A0ABV6YX06</accession>
<evidence type="ECO:0000256" key="4">
    <source>
        <dbReference type="ARBA" id="ARBA00023125"/>
    </source>
</evidence>
<keyword evidence="1 6" id="KW-0597">Phosphoprotein</keyword>
<dbReference type="EMBL" id="JBHPBY010000119">
    <property type="protein sequence ID" value="MFC1850718.1"/>
    <property type="molecule type" value="Genomic_DNA"/>
</dbReference>
<dbReference type="Gene3D" id="6.10.250.690">
    <property type="match status" value="1"/>
</dbReference>
<keyword evidence="4 7" id="KW-0238">DNA-binding</keyword>
<dbReference type="InterPro" id="IPR036388">
    <property type="entry name" value="WH-like_DNA-bd_sf"/>
</dbReference>
<evidence type="ECO:0000256" key="7">
    <source>
        <dbReference type="PROSITE-ProRule" id="PRU01091"/>
    </source>
</evidence>
<evidence type="ECO:0000259" key="9">
    <source>
        <dbReference type="PROSITE" id="PS51755"/>
    </source>
</evidence>
<keyword evidence="11" id="KW-1185">Reference proteome</keyword>
<protein>
    <submittedName>
        <fullName evidence="10">Response regulator</fullName>
    </submittedName>
</protein>
<dbReference type="PANTHER" id="PTHR48111">
    <property type="entry name" value="REGULATOR OF RPOS"/>
    <property type="match status" value="1"/>
</dbReference>
<dbReference type="InterPro" id="IPR011006">
    <property type="entry name" value="CheY-like_superfamily"/>
</dbReference>
<feature type="domain" description="OmpR/PhoB-type" evidence="9">
    <location>
        <begin position="124"/>
        <end position="222"/>
    </location>
</feature>
<evidence type="ECO:0000259" key="8">
    <source>
        <dbReference type="PROSITE" id="PS50110"/>
    </source>
</evidence>
<evidence type="ECO:0000256" key="3">
    <source>
        <dbReference type="ARBA" id="ARBA00023015"/>
    </source>
</evidence>
<evidence type="ECO:0000256" key="1">
    <source>
        <dbReference type="ARBA" id="ARBA00022553"/>
    </source>
</evidence>
<dbReference type="InterPro" id="IPR039420">
    <property type="entry name" value="WalR-like"/>
</dbReference>
<keyword evidence="3" id="KW-0805">Transcription regulation</keyword>
<name>A0ABV6YX06_UNCC1</name>
<evidence type="ECO:0000256" key="5">
    <source>
        <dbReference type="ARBA" id="ARBA00023163"/>
    </source>
</evidence>
<keyword evidence="5" id="KW-0804">Transcription</keyword>